<organism evidence="2 3">
    <name type="scientific">Maribacter chungangensis</name>
    <dbReference type="NCBI Taxonomy" id="1069117"/>
    <lineage>
        <taxon>Bacteria</taxon>
        <taxon>Pseudomonadati</taxon>
        <taxon>Bacteroidota</taxon>
        <taxon>Flavobacteriia</taxon>
        <taxon>Flavobacteriales</taxon>
        <taxon>Flavobacteriaceae</taxon>
        <taxon>Maribacter</taxon>
    </lineage>
</organism>
<feature type="domain" description="Putative auto-transporter adhesin head GIN" evidence="1">
    <location>
        <begin position="158"/>
        <end position="257"/>
    </location>
</feature>
<dbReference type="Pfam" id="PF10988">
    <property type="entry name" value="DUF2807"/>
    <property type="match status" value="2"/>
</dbReference>
<evidence type="ECO:0000259" key="1">
    <source>
        <dbReference type="Pfam" id="PF10988"/>
    </source>
</evidence>
<feature type="domain" description="Putative auto-transporter adhesin head GIN" evidence="1">
    <location>
        <begin position="40"/>
        <end position="155"/>
    </location>
</feature>
<sequence length="275" mass="30537">MKRIVLIVFVFCMGFQAFAQRKPKIKGSRNVVVVSENLPAFRAITLSDDIEVMIEKASLESITLEADDNLIDVLKFNVSDGVLNISSFYNITAKKKLNITVYYTELDALTVNNGLITMKDVITTDNFDLRTSGAARVVLNASADVITIQMEGNSSGDFNVASDSLNLIFRDRIDAKVYATGQSNSLFMYKNASVKMEGNTDFFTAKLYGNSKLNGEEFRSKTTRLFSEDSPNARVFAMDDFELSAKGASKTSLYGNPKITILEFLDTSQLHKENN</sequence>
<dbReference type="EMBL" id="JBHTHY010000003">
    <property type="protein sequence ID" value="MFD0796458.1"/>
    <property type="molecule type" value="Genomic_DNA"/>
</dbReference>
<reference evidence="3" key="1">
    <citation type="journal article" date="2019" name="Int. J. Syst. Evol. Microbiol.">
        <title>The Global Catalogue of Microorganisms (GCM) 10K type strain sequencing project: providing services to taxonomists for standard genome sequencing and annotation.</title>
        <authorList>
            <consortium name="The Broad Institute Genomics Platform"/>
            <consortium name="The Broad Institute Genome Sequencing Center for Infectious Disease"/>
            <person name="Wu L."/>
            <person name="Ma J."/>
        </authorList>
    </citation>
    <scope>NUCLEOTIDE SEQUENCE [LARGE SCALE GENOMIC DNA]</scope>
    <source>
        <strain evidence="3">CCUG 61948</strain>
    </source>
</reference>
<dbReference type="Proteomes" id="UP001597012">
    <property type="component" value="Unassembled WGS sequence"/>
</dbReference>
<protein>
    <submittedName>
        <fullName evidence="2">GIN domain-containing protein</fullName>
    </submittedName>
</protein>
<dbReference type="InterPro" id="IPR021255">
    <property type="entry name" value="DUF2807"/>
</dbReference>
<name>A0ABW3AZI9_9FLAO</name>
<evidence type="ECO:0000313" key="2">
    <source>
        <dbReference type="EMBL" id="MFD0796458.1"/>
    </source>
</evidence>
<proteinExistence type="predicted"/>
<dbReference type="Gene3D" id="2.160.20.120">
    <property type="match status" value="1"/>
</dbReference>
<comment type="caution">
    <text evidence="2">The sequence shown here is derived from an EMBL/GenBank/DDBJ whole genome shotgun (WGS) entry which is preliminary data.</text>
</comment>
<evidence type="ECO:0000313" key="3">
    <source>
        <dbReference type="Proteomes" id="UP001597012"/>
    </source>
</evidence>
<keyword evidence="3" id="KW-1185">Reference proteome</keyword>
<dbReference type="RefSeq" id="WP_379932259.1">
    <property type="nucleotide sequence ID" value="NZ_JBHTHY010000003.1"/>
</dbReference>
<gene>
    <name evidence="2" type="ORF">ACFQZJ_03230</name>
</gene>
<accession>A0ABW3AZI9</accession>